<name>A0AA85J0G6_TRIRE</name>
<proteinExistence type="predicted"/>
<feature type="compositionally biased region" description="Basic and acidic residues" evidence="1">
    <location>
        <begin position="78"/>
        <end position="92"/>
    </location>
</feature>
<reference evidence="2" key="1">
    <citation type="submission" date="2022-06" db="EMBL/GenBank/DDBJ databases">
        <authorList>
            <person name="Berger JAMES D."/>
            <person name="Berger JAMES D."/>
        </authorList>
    </citation>
    <scope>NUCLEOTIDE SEQUENCE [LARGE SCALE GENOMIC DNA]</scope>
</reference>
<sequence>MDIWGGDLKELLNSTKKGPVDSGKSYLKRQLQGVLVVPKQQQQRTEAKIAKIDSVSSSDSVVSSSKDTSNSLVSNPLKNDKSETSVATDKHTSCTNDNDVQMCSSLPGMVYSDHSDSD</sequence>
<dbReference type="WBParaSite" id="TREG1_120020.1">
    <property type="protein sequence ID" value="TREG1_120020.1"/>
    <property type="gene ID" value="TREG1_120020"/>
</dbReference>
<keyword evidence="2" id="KW-1185">Reference proteome</keyword>
<evidence type="ECO:0000313" key="3">
    <source>
        <dbReference type="WBParaSite" id="TREG1_120020.1"/>
    </source>
</evidence>
<reference evidence="3" key="2">
    <citation type="submission" date="2023-11" db="UniProtKB">
        <authorList>
            <consortium name="WormBaseParasite"/>
        </authorList>
    </citation>
    <scope>IDENTIFICATION</scope>
</reference>
<accession>A0AA85J0G6</accession>
<evidence type="ECO:0000313" key="2">
    <source>
        <dbReference type="Proteomes" id="UP000050795"/>
    </source>
</evidence>
<feature type="region of interest" description="Disordered" evidence="1">
    <location>
        <begin position="38"/>
        <end position="118"/>
    </location>
</feature>
<dbReference type="AlphaFoldDB" id="A0AA85J0G6"/>
<organism evidence="2 3">
    <name type="scientific">Trichobilharzia regenti</name>
    <name type="common">Nasal bird schistosome</name>
    <dbReference type="NCBI Taxonomy" id="157069"/>
    <lineage>
        <taxon>Eukaryota</taxon>
        <taxon>Metazoa</taxon>
        <taxon>Spiralia</taxon>
        <taxon>Lophotrochozoa</taxon>
        <taxon>Platyhelminthes</taxon>
        <taxon>Trematoda</taxon>
        <taxon>Digenea</taxon>
        <taxon>Strigeidida</taxon>
        <taxon>Schistosomatoidea</taxon>
        <taxon>Schistosomatidae</taxon>
        <taxon>Trichobilharzia</taxon>
    </lineage>
</organism>
<feature type="compositionally biased region" description="Polar residues" evidence="1">
    <location>
        <begin position="93"/>
        <end position="104"/>
    </location>
</feature>
<feature type="compositionally biased region" description="Low complexity" evidence="1">
    <location>
        <begin position="53"/>
        <end position="74"/>
    </location>
</feature>
<dbReference type="Proteomes" id="UP000050795">
    <property type="component" value="Unassembled WGS sequence"/>
</dbReference>
<evidence type="ECO:0000256" key="1">
    <source>
        <dbReference type="SAM" id="MobiDB-lite"/>
    </source>
</evidence>
<protein>
    <submittedName>
        <fullName evidence="3">Uncharacterized protein</fullName>
    </submittedName>
</protein>